<feature type="transmembrane region" description="Helical" evidence="2">
    <location>
        <begin position="331"/>
        <end position="353"/>
    </location>
</feature>
<feature type="transmembrane region" description="Helical" evidence="2">
    <location>
        <begin position="60"/>
        <end position="78"/>
    </location>
</feature>
<feature type="transmembrane region" description="Helical" evidence="2">
    <location>
        <begin position="241"/>
        <end position="259"/>
    </location>
</feature>
<keyword evidence="2" id="KW-1133">Transmembrane helix</keyword>
<evidence type="ECO:0000313" key="4">
    <source>
        <dbReference type="Proteomes" id="UP000650081"/>
    </source>
</evidence>
<keyword evidence="4" id="KW-1185">Reference proteome</keyword>
<evidence type="ECO:0000313" key="3">
    <source>
        <dbReference type="EMBL" id="MBC6995795.1"/>
    </source>
</evidence>
<dbReference type="PANTHER" id="PTHR36838:SF3">
    <property type="entry name" value="TRANSPORTER AUXIN EFFLUX CARRIER EC FAMILY"/>
    <property type="match status" value="1"/>
</dbReference>
<accession>A0A923PNR2</accession>
<sequence length="380" mass="41071">MHPALEKTLVFLLLIAAGYFLQRKIDGKRELAGIKVLILSVILPATIFVALLQVSIERELLWLPILALALNAALYFASQWALPHLGFGRGTAENRTMRLLLPSLAPGLSCFPFLLEYLGEESLALAALADVGNKVFVLIVLYLLAMHWYAARHRSAGETTAGSKRAKLKDLALALLREPVNLVILLALGMLTWGLDINALPAFLENTATRLAALMTPIVLLFIGMAIRFERREMALIVRALAFRAGVALLLSAGLLYLGPGLPPALALLVVVFPQSAVSFWPFAHLSAVEGLGKDGSAGVFAPDLALNVLACSLPFSTVVILGILSCGNFFAQPGSAAVLGLALLALPMFYAWRRARVVPRPSPGWKAEAIREEWQEVKV</sequence>
<dbReference type="PANTHER" id="PTHR36838">
    <property type="entry name" value="AUXIN EFFLUX CARRIER FAMILY PROTEIN"/>
    <property type="match status" value="1"/>
</dbReference>
<keyword evidence="1" id="KW-0813">Transport</keyword>
<protein>
    <submittedName>
        <fullName evidence="3">Permease</fullName>
    </submittedName>
</protein>
<feature type="transmembrane region" description="Helical" evidence="2">
    <location>
        <begin position="6"/>
        <end position="22"/>
    </location>
</feature>
<dbReference type="EMBL" id="JACSIT010000141">
    <property type="protein sequence ID" value="MBC6995795.1"/>
    <property type="molecule type" value="Genomic_DNA"/>
</dbReference>
<name>A0A923PNR2_9BACT</name>
<evidence type="ECO:0000256" key="1">
    <source>
        <dbReference type="ARBA" id="ARBA00022448"/>
    </source>
</evidence>
<proteinExistence type="predicted"/>
<gene>
    <name evidence="3" type="ORF">H9S92_16635</name>
</gene>
<organism evidence="3 4">
    <name type="scientific">Neolewinella lacunae</name>
    <dbReference type="NCBI Taxonomy" id="1517758"/>
    <lineage>
        <taxon>Bacteria</taxon>
        <taxon>Pseudomonadati</taxon>
        <taxon>Bacteroidota</taxon>
        <taxon>Saprospiria</taxon>
        <taxon>Saprospirales</taxon>
        <taxon>Lewinellaceae</taxon>
        <taxon>Neolewinella</taxon>
    </lineage>
</organism>
<keyword evidence="2" id="KW-0472">Membrane</keyword>
<evidence type="ECO:0000256" key="2">
    <source>
        <dbReference type="SAM" id="Phobius"/>
    </source>
</evidence>
<comment type="caution">
    <text evidence="3">The sequence shown here is derived from an EMBL/GenBank/DDBJ whole genome shotgun (WGS) entry which is preliminary data.</text>
</comment>
<feature type="transmembrane region" description="Helical" evidence="2">
    <location>
        <begin position="211"/>
        <end position="229"/>
    </location>
</feature>
<dbReference type="AlphaFoldDB" id="A0A923PNR2"/>
<reference evidence="3" key="1">
    <citation type="submission" date="2020-08" db="EMBL/GenBank/DDBJ databases">
        <title>Lewinella bacteria from marine environments.</title>
        <authorList>
            <person name="Zhong Y."/>
        </authorList>
    </citation>
    <scope>NUCLEOTIDE SEQUENCE</scope>
    <source>
        <strain evidence="3">KCTC 42187</strain>
    </source>
</reference>
<feature type="transmembrane region" description="Helical" evidence="2">
    <location>
        <begin position="99"/>
        <end position="119"/>
    </location>
</feature>
<feature type="transmembrane region" description="Helical" evidence="2">
    <location>
        <begin position="131"/>
        <end position="150"/>
    </location>
</feature>
<feature type="transmembrane region" description="Helical" evidence="2">
    <location>
        <begin position="34"/>
        <end position="54"/>
    </location>
</feature>
<keyword evidence="2" id="KW-0812">Transmembrane</keyword>
<dbReference type="RefSeq" id="WP_187467816.1">
    <property type="nucleotide sequence ID" value="NZ_JACSIT010000141.1"/>
</dbReference>
<feature type="transmembrane region" description="Helical" evidence="2">
    <location>
        <begin position="171"/>
        <end position="191"/>
    </location>
</feature>
<dbReference type="Proteomes" id="UP000650081">
    <property type="component" value="Unassembled WGS sequence"/>
</dbReference>
<feature type="transmembrane region" description="Helical" evidence="2">
    <location>
        <begin position="265"/>
        <end position="284"/>
    </location>
</feature>
<feature type="transmembrane region" description="Helical" evidence="2">
    <location>
        <begin position="305"/>
        <end position="325"/>
    </location>
</feature>